<dbReference type="EMBL" id="MK072385">
    <property type="protein sequence ID" value="AYV82984.1"/>
    <property type="molecule type" value="Genomic_DNA"/>
</dbReference>
<proteinExistence type="predicted"/>
<evidence type="ECO:0000313" key="1">
    <source>
        <dbReference type="EMBL" id="AYV82984.1"/>
    </source>
</evidence>
<evidence type="ECO:0008006" key="2">
    <source>
        <dbReference type="Google" id="ProtNLM"/>
    </source>
</evidence>
<dbReference type="SUPFAM" id="SSF140860">
    <property type="entry name" value="Pseudo ankyrin repeat-like"/>
    <property type="match status" value="1"/>
</dbReference>
<reference evidence="1" key="1">
    <citation type="submission" date="2018-10" db="EMBL/GenBank/DDBJ databases">
        <title>Hidden diversity of soil giant viruses.</title>
        <authorList>
            <person name="Schulz F."/>
            <person name="Alteio L."/>
            <person name="Goudeau D."/>
            <person name="Ryan E.M."/>
            <person name="Malmstrom R.R."/>
            <person name="Blanchard J."/>
            <person name="Woyke T."/>
        </authorList>
    </citation>
    <scope>NUCLEOTIDE SEQUENCE</scope>
    <source>
        <strain evidence="1">HYV1</strain>
    </source>
</reference>
<organism evidence="1">
    <name type="scientific">Hyperionvirus sp</name>
    <dbReference type="NCBI Taxonomy" id="2487770"/>
    <lineage>
        <taxon>Viruses</taxon>
        <taxon>Varidnaviria</taxon>
        <taxon>Bamfordvirae</taxon>
        <taxon>Nucleocytoviricota</taxon>
        <taxon>Megaviricetes</taxon>
        <taxon>Imitervirales</taxon>
        <taxon>Mimiviridae</taxon>
        <taxon>Klosneuvirinae</taxon>
    </lineage>
</organism>
<name>A0A3G5A919_9VIRU</name>
<protein>
    <recommendedName>
        <fullName evidence="2">Ankyrin repeat protein</fullName>
    </recommendedName>
</protein>
<gene>
    <name evidence="1" type="ORF">Hyperionvirus3_130</name>
</gene>
<sequence length="146" mass="17022">MSEINCKDGCIQVEKLLNDEKYDDRSDAEDANFDKLCKFKCYNSIREGDYGDMNYAVAAYAVEKGHLGCLQTLHKKYDLMWHADLAEVAIENNQFECLQYIMEHMGDVNCCRESLTNSNINDKCKEYIKRICRNCKVEMHPKKIEI</sequence>
<accession>A0A3G5A919</accession>